<evidence type="ECO:0000313" key="2">
    <source>
        <dbReference type="Proteomes" id="UP001295794"/>
    </source>
</evidence>
<organism evidence="1 2">
    <name type="scientific">Mycena citricolor</name>
    <dbReference type="NCBI Taxonomy" id="2018698"/>
    <lineage>
        <taxon>Eukaryota</taxon>
        <taxon>Fungi</taxon>
        <taxon>Dikarya</taxon>
        <taxon>Basidiomycota</taxon>
        <taxon>Agaricomycotina</taxon>
        <taxon>Agaricomycetes</taxon>
        <taxon>Agaricomycetidae</taxon>
        <taxon>Agaricales</taxon>
        <taxon>Marasmiineae</taxon>
        <taxon>Mycenaceae</taxon>
        <taxon>Mycena</taxon>
    </lineage>
</organism>
<protein>
    <submittedName>
        <fullName evidence="1">Uncharacterized protein</fullName>
    </submittedName>
</protein>
<dbReference type="AlphaFoldDB" id="A0AAD2HNW8"/>
<comment type="caution">
    <text evidence="1">The sequence shown here is derived from an EMBL/GenBank/DDBJ whole genome shotgun (WGS) entry which is preliminary data.</text>
</comment>
<dbReference type="Proteomes" id="UP001295794">
    <property type="component" value="Unassembled WGS sequence"/>
</dbReference>
<reference evidence="1" key="1">
    <citation type="submission" date="2023-11" db="EMBL/GenBank/DDBJ databases">
        <authorList>
            <person name="De Vega J J."/>
            <person name="De Vega J J."/>
        </authorList>
    </citation>
    <scope>NUCLEOTIDE SEQUENCE</scope>
</reference>
<proteinExistence type="predicted"/>
<feature type="non-terminal residue" evidence="1">
    <location>
        <position position="1"/>
    </location>
</feature>
<sequence length="135" mass="15697">WPPESPECYWLDWRSQQQRDQRPETCSWGDLTLTSSAVASIGHLLDSDSVRTSRKRRRKSICDGSSRLRNSLFCQKSKRCVRKSFPCSVSGWSHSPRHRRRVVSQWPNTNHGRSNFPPSSLRRYAWMSGTTSAER</sequence>
<gene>
    <name evidence="1" type="ORF">MYCIT1_LOCUS27740</name>
</gene>
<accession>A0AAD2HNW8</accession>
<keyword evidence="2" id="KW-1185">Reference proteome</keyword>
<name>A0AAD2HNW8_9AGAR</name>
<dbReference type="EMBL" id="CAVNYO010000421">
    <property type="protein sequence ID" value="CAK5278405.1"/>
    <property type="molecule type" value="Genomic_DNA"/>
</dbReference>
<evidence type="ECO:0000313" key="1">
    <source>
        <dbReference type="EMBL" id="CAK5278405.1"/>
    </source>
</evidence>